<keyword evidence="1" id="KW-0540">Nuclease</keyword>
<dbReference type="InterPro" id="IPR047201">
    <property type="entry name" value="ERI-1_3'hExo-like"/>
</dbReference>
<comment type="caution">
    <text evidence="5">The sequence shown here is derived from an EMBL/GenBank/DDBJ whole genome shotgun (WGS) entry which is preliminary data.</text>
</comment>
<dbReference type="Gene3D" id="3.30.420.10">
    <property type="entry name" value="Ribonuclease H-like superfamily/Ribonuclease H"/>
    <property type="match status" value="1"/>
</dbReference>
<dbReference type="EMBL" id="BTSY01000004">
    <property type="protein sequence ID" value="GMT24416.1"/>
    <property type="molecule type" value="Genomic_DNA"/>
</dbReference>
<sequence>MSRRIISRRGVVKQIYDYFLVLDFEATCLQNAKMMPCQEIIEFPVAKLNSSTLEVDSIFHEYVRPTERPELSTFCTELTGIIQEMVDKSDPLPVVLNSFERWIDSEGLRNDSFAFVTCGDWDLQVQLRNEAAYKNLALPSHFSSWINVKKSFCELTGTFPKGMKDILKHMNTELQGRHHSGIDDVRNIVEITRWLVREGHVLRKEDSKRTFGVTQTT</sequence>
<protein>
    <recommendedName>
        <fullName evidence="4">Exonuclease domain-containing protein</fullName>
    </recommendedName>
</protein>
<keyword evidence="3" id="KW-0269">Exonuclease</keyword>
<evidence type="ECO:0000256" key="3">
    <source>
        <dbReference type="ARBA" id="ARBA00022839"/>
    </source>
</evidence>
<dbReference type="SUPFAM" id="SSF53098">
    <property type="entry name" value="Ribonuclease H-like"/>
    <property type="match status" value="1"/>
</dbReference>
<dbReference type="InterPro" id="IPR013520">
    <property type="entry name" value="Ribonucl_H"/>
</dbReference>
<name>A0AAV5VXY2_9BILA</name>
<gene>
    <name evidence="5" type="ORF">PFISCL1PPCAC_15713</name>
</gene>
<dbReference type="PANTHER" id="PTHR23044">
    <property type="entry name" value="3'-5' EXONUCLEASE ERI1-RELATED"/>
    <property type="match status" value="1"/>
</dbReference>
<keyword evidence="2" id="KW-0378">Hydrolase</keyword>
<dbReference type="Pfam" id="PF00929">
    <property type="entry name" value="RNase_T"/>
    <property type="match status" value="1"/>
</dbReference>
<reference evidence="5" key="1">
    <citation type="submission" date="2023-10" db="EMBL/GenBank/DDBJ databases">
        <title>Genome assembly of Pristionchus species.</title>
        <authorList>
            <person name="Yoshida K."/>
            <person name="Sommer R.J."/>
        </authorList>
    </citation>
    <scope>NUCLEOTIDE SEQUENCE</scope>
    <source>
        <strain evidence="5">RS5133</strain>
    </source>
</reference>
<feature type="domain" description="Exonuclease" evidence="4">
    <location>
        <begin position="18"/>
        <end position="201"/>
    </location>
</feature>
<dbReference type="GO" id="GO:0003676">
    <property type="term" value="F:nucleic acid binding"/>
    <property type="evidence" value="ECO:0007669"/>
    <property type="project" value="InterPro"/>
</dbReference>
<dbReference type="SMART" id="SM00479">
    <property type="entry name" value="EXOIII"/>
    <property type="match status" value="1"/>
</dbReference>
<dbReference type="FunFam" id="3.30.420.10:FF:000200">
    <property type="entry name" value="Protein CBG10739"/>
    <property type="match status" value="1"/>
</dbReference>
<dbReference type="AlphaFoldDB" id="A0AAV5VXY2"/>
<dbReference type="InterPro" id="IPR051274">
    <property type="entry name" value="3-5_Exoribonuclease"/>
</dbReference>
<evidence type="ECO:0000313" key="5">
    <source>
        <dbReference type="EMBL" id="GMT24416.1"/>
    </source>
</evidence>
<evidence type="ECO:0000256" key="2">
    <source>
        <dbReference type="ARBA" id="ARBA00022801"/>
    </source>
</evidence>
<dbReference type="Proteomes" id="UP001432322">
    <property type="component" value="Unassembled WGS sequence"/>
</dbReference>
<organism evidence="5 6">
    <name type="scientific">Pristionchus fissidentatus</name>
    <dbReference type="NCBI Taxonomy" id="1538716"/>
    <lineage>
        <taxon>Eukaryota</taxon>
        <taxon>Metazoa</taxon>
        <taxon>Ecdysozoa</taxon>
        <taxon>Nematoda</taxon>
        <taxon>Chromadorea</taxon>
        <taxon>Rhabditida</taxon>
        <taxon>Rhabditina</taxon>
        <taxon>Diplogasteromorpha</taxon>
        <taxon>Diplogasteroidea</taxon>
        <taxon>Neodiplogasteridae</taxon>
        <taxon>Pristionchus</taxon>
    </lineage>
</organism>
<accession>A0AAV5VXY2</accession>
<dbReference type="CDD" id="cd06133">
    <property type="entry name" value="ERI-1_3'hExo_like"/>
    <property type="match status" value="1"/>
</dbReference>
<evidence type="ECO:0000256" key="1">
    <source>
        <dbReference type="ARBA" id="ARBA00022722"/>
    </source>
</evidence>
<dbReference type="GO" id="GO:0000175">
    <property type="term" value="F:3'-5'-RNA exonuclease activity"/>
    <property type="evidence" value="ECO:0007669"/>
    <property type="project" value="InterPro"/>
</dbReference>
<dbReference type="InterPro" id="IPR012337">
    <property type="entry name" value="RNaseH-like_sf"/>
</dbReference>
<keyword evidence="6" id="KW-1185">Reference proteome</keyword>
<dbReference type="PANTHER" id="PTHR23044:SF61">
    <property type="entry name" value="3'-5' EXORIBONUCLEASE 1-RELATED"/>
    <property type="match status" value="1"/>
</dbReference>
<dbReference type="InterPro" id="IPR036397">
    <property type="entry name" value="RNaseH_sf"/>
</dbReference>
<proteinExistence type="predicted"/>
<evidence type="ECO:0000313" key="6">
    <source>
        <dbReference type="Proteomes" id="UP001432322"/>
    </source>
</evidence>
<evidence type="ECO:0000259" key="4">
    <source>
        <dbReference type="SMART" id="SM00479"/>
    </source>
</evidence>